<dbReference type="OrthoDB" id="6436979at2759"/>
<gene>
    <name evidence="1" type="ORF">FWK35_00002527</name>
</gene>
<protein>
    <submittedName>
        <fullName evidence="1">SWIM-type domain-containing protein</fullName>
    </submittedName>
</protein>
<accession>A0A6G0ZHH5</accession>
<name>A0A6G0ZHH5_APHCR</name>
<keyword evidence="2" id="KW-1185">Reference proteome</keyword>
<dbReference type="AlphaFoldDB" id="A0A6G0ZHH5"/>
<feature type="non-terminal residue" evidence="1">
    <location>
        <position position="104"/>
    </location>
</feature>
<evidence type="ECO:0000313" key="2">
    <source>
        <dbReference type="Proteomes" id="UP000478052"/>
    </source>
</evidence>
<comment type="caution">
    <text evidence="1">The sequence shown here is derived from an EMBL/GenBank/DDBJ whole genome shotgun (WGS) entry which is preliminary data.</text>
</comment>
<organism evidence="1 2">
    <name type="scientific">Aphis craccivora</name>
    <name type="common">Cowpea aphid</name>
    <dbReference type="NCBI Taxonomy" id="307492"/>
    <lineage>
        <taxon>Eukaryota</taxon>
        <taxon>Metazoa</taxon>
        <taxon>Ecdysozoa</taxon>
        <taxon>Arthropoda</taxon>
        <taxon>Hexapoda</taxon>
        <taxon>Insecta</taxon>
        <taxon>Pterygota</taxon>
        <taxon>Neoptera</taxon>
        <taxon>Paraneoptera</taxon>
        <taxon>Hemiptera</taxon>
        <taxon>Sternorrhyncha</taxon>
        <taxon>Aphidomorpha</taxon>
        <taxon>Aphidoidea</taxon>
        <taxon>Aphididae</taxon>
        <taxon>Aphidini</taxon>
        <taxon>Aphis</taxon>
        <taxon>Aphis</taxon>
    </lineage>
</organism>
<sequence length="104" mass="11854">MKTIMNNCHENFGSSSSGQWETFLHTTGQQVALKRRDSAMIKVQPISIARRSAKEKRLPTVKKKQNLGLNINLNQTNVKSQDLFKVLTDSERSDECIDFTMILI</sequence>
<dbReference type="Proteomes" id="UP000478052">
    <property type="component" value="Unassembled WGS sequence"/>
</dbReference>
<evidence type="ECO:0000313" key="1">
    <source>
        <dbReference type="EMBL" id="KAF0770535.1"/>
    </source>
</evidence>
<reference evidence="1 2" key="1">
    <citation type="submission" date="2019-08" db="EMBL/GenBank/DDBJ databases">
        <title>Whole genome of Aphis craccivora.</title>
        <authorList>
            <person name="Voronova N.V."/>
            <person name="Shulinski R.S."/>
            <person name="Bandarenka Y.V."/>
            <person name="Zhorov D.G."/>
            <person name="Warner D."/>
        </authorList>
    </citation>
    <scope>NUCLEOTIDE SEQUENCE [LARGE SCALE GENOMIC DNA]</scope>
    <source>
        <strain evidence="1">180601</strain>
        <tissue evidence="1">Whole Body</tissue>
    </source>
</reference>
<dbReference type="EMBL" id="VUJU01000419">
    <property type="protein sequence ID" value="KAF0770535.1"/>
    <property type="molecule type" value="Genomic_DNA"/>
</dbReference>
<proteinExistence type="predicted"/>